<dbReference type="Proteomes" id="UP001596496">
    <property type="component" value="Unassembled WGS sequence"/>
</dbReference>
<proteinExistence type="predicted"/>
<reference evidence="2" key="1">
    <citation type="journal article" date="2019" name="Int. J. Syst. Evol. Microbiol.">
        <title>The Global Catalogue of Microorganisms (GCM) 10K type strain sequencing project: providing services to taxonomists for standard genome sequencing and annotation.</title>
        <authorList>
            <consortium name="The Broad Institute Genomics Platform"/>
            <consortium name="The Broad Institute Genome Sequencing Center for Infectious Disease"/>
            <person name="Wu L."/>
            <person name="Ma J."/>
        </authorList>
    </citation>
    <scope>NUCLEOTIDE SEQUENCE [LARGE SCALE GENOMIC DNA]</scope>
    <source>
        <strain evidence="2">CECT 7649</strain>
    </source>
</reference>
<dbReference type="RefSeq" id="WP_380830444.1">
    <property type="nucleotide sequence ID" value="NZ_JBHTCG010000029.1"/>
</dbReference>
<dbReference type="EMBL" id="JBHTCG010000029">
    <property type="protein sequence ID" value="MFC7386716.1"/>
    <property type="molecule type" value="Genomic_DNA"/>
</dbReference>
<dbReference type="InterPro" id="IPR011990">
    <property type="entry name" value="TPR-like_helical_dom_sf"/>
</dbReference>
<evidence type="ECO:0000313" key="2">
    <source>
        <dbReference type="Proteomes" id="UP001596496"/>
    </source>
</evidence>
<protein>
    <recommendedName>
        <fullName evidence="3">XRE family transcriptional regulator</fullName>
    </recommendedName>
</protein>
<dbReference type="SUPFAM" id="SSF48452">
    <property type="entry name" value="TPR-like"/>
    <property type="match status" value="1"/>
</dbReference>
<evidence type="ECO:0008006" key="3">
    <source>
        <dbReference type="Google" id="ProtNLM"/>
    </source>
</evidence>
<gene>
    <name evidence="1" type="ORF">ACFQSB_31220</name>
</gene>
<organism evidence="1 2">
    <name type="scientific">Sphaerisporangium rhizosphaerae</name>
    <dbReference type="NCBI Taxonomy" id="2269375"/>
    <lineage>
        <taxon>Bacteria</taxon>
        <taxon>Bacillati</taxon>
        <taxon>Actinomycetota</taxon>
        <taxon>Actinomycetes</taxon>
        <taxon>Streptosporangiales</taxon>
        <taxon>Streptosporangiaceae</taxon>
        <taxon>Sphaerisporangium</taxon>
    </lineage>
</organism>
<accession>A0ABW2PHL7</accession>
<sequence>MSGEAVHTLLECRRRSEALRAKGYGFEQIAELFSVYHEVSPLRLYRYAYGRTAAEAVALYNDLDPAGTAALRESRLYDFEHWPRRGKRPTARTVALFAQVYRTAARHLITDEVYASYSVRDRQLIDRTDHRHLPAQRPSRVPSPIPGHVTMSLEAARDTVPVPTPQDCASLLRALGAEEADVKRRDLLFELALALGGAPAVILLRHLSPPEKDRLAAAVRASARVDAATVEVIEKLTARCRRLDDDFGPQTVLPIVDGQRRLVTDLLSRTTLLPDLRDRLTYAYAELSQFAGWLHHDLMDHEGARLRYQEGLTAAHEIRDGTMIAYLHTCLSYVAVYRGQIGQALDHVYAAQGWARHSPSNLMRSVHAMELARVLARRGETNESERALAYASGMVEQPRTEADPAYLYWWTIGQVRASTADCQLHWGRPDEAIGSVLNTLAAPTTLSLARGHALLHYAEALTRKREIPGAVDKIRGAARTTVRHSSTRLADSVRQARARLQPWAGNKHVRTLDEELRSLGILATAQGAHLA</sequence>
<name>A0ABW2PHL7_9ACTN</name>
<keyword evidence="2" id="KW-1185">Reference proteome</keyword>
<comment type="caution">
    <text evidence="1">The sequence shown here is derived from an EMBL/GenBank/DDBJ whole genome shotgun (WGS) entry which is preliminary data.</text>
</comment>
<evidence type="ECO:0000313" key="1">
    <source>
        <dbReference type="EMBL" id="MFC7386716.1"/>
    </source>
</evidence>